<evidence type="ECO:0000256" key="9">
    <source>
        <dbReference type="SAM" id="SignalP"/>
    </source>
</evidence>
<dbReference type="Proteomes" id="UP000325440">
    <property type="component" value="Unassembled WGS sequence"/>
</dbReference>
<evidence type="ECO:0000313" key="10">
    <source>
        <dbReference type="EMBL" id="VVC44701.1"/>
    </source>
</evidence>
<reference evidence="10 11" key="1">
    <citation type="submission" date="2019-08" db="EMBL/GenBank/DDBJ databases">
        <authorList>
            <person name="Alioto T."/>
            <person name="Alioto T."/>
            <person name="Gomez Garrido J."/>
        </authorList>
    </citation>
    <scope>NUCLEOTIDE SEQUENCE [LARGE SCALE GENOMIC DNA]</scope>
</reference>
<evidence type="ECO:0008006" key="12">
    <source>
        <dbReference type="Google" id="ProtNLM"/>
    </source>
</evidence>
<evidence type="ECO:0000256" key="5">
    <source>
        <dbReference type="ARBA" id="ARBA00022989"/>
    </source>
</evidence>
<keyword evidence="11" id="KW-1185">Reference proteome</keyword>
<sequence>MNNITNFYLLLALTCISTIRSVVSISCYQCNSTDIENQFLCSEFMDTQDFGLSARPCTDVYNAAYCIKLVGRYEGGLGTKRYCSSHDLGNYCNYVRQPGDTKNYRTCVYTCNSDGCNGSTLVKSFGYLIGISFLLLFKWLLL</sequence>
<protein>
    <recommendedName>
        <fullName evidence="12">Protein sleepless</fullName>
    </recommendedName>
</protein>
<dbReference type="OrthoDB" id="8188641at2759"/>
<keyword evidence="7" id="KW-0325">Glycoprotein</keyword>
<dbReference type="CDD" id="cd23590">
    <property type="entry name" value="TFP_LU_ECD_Bou"/>
    <property type="match status" value="1"/>
</dbReference>
<evidence type="ECO:0000256" key="1">
    <source>
        <dbReference type="ARBA" id="ARBA00004589"/>
    </source>
</evidence>
<dbReference type="InterPro" id="IPR050975">
    <property type="entry name" value="Sleep_regulator"/>
</dbReference>
<dbReference type="GO" id="GO:0098552">
    <property type="term" value="C:side of membrane"/>
    <property type="evidence" value="ECO:0007669"/>
    <property type="project" value="UniProtKB-KW"/>
</dbReference>
<keyword evidence="6" id="KW-0472">Membrane</keyword>
<dbReference type="Pfam" id="PF17064">
    <property type="entry name" value="QVR"/>
    <property type="match status" value="1"/>
</dbReference>
<keyword evidence="2" id="KW-0336">GPI-anchor</keyword>
<evidence type="ECO:0000256" key="8">
    <source>
        <dbReference type="ARBA" id="ARBA00023288"/>
    </source>
</evidence>
<dbReference type="GO" id="GO:0032222">
    <property type="term" value="P:regulation of synaptic transmission, cholinergic"/>
    <property type="evidence" value="ECO:0007669"/>
    <property type="project" value="InterPro"/>
</dbReference>
<evidence type="ECO:0000256" key="2">
    <source>
        <dbReference type="ARBA" id="ARBA00022622"/>
    </source>
</evidence>
<keyword evidence="4 9" id="KW-0732">Signal</keyword>
<dbReference type="GO" id="GO:0030431">
    <property type="term" value="P:sleep"/>
    <property type="evidence" value="ECO:0007669"/>
    <property type="project" value="InterPro"/>
</dbReference>
<gene>
    <name evidence="10" type="ORF">CINCED_3A024806</name>
</gene>
<feature type="chain" id="PRO_5022938903" description="Protein sleepless" evidence="9">
    <location>
        <begin position="25"/>
        <end position="142"/>
    </location>
</feature>
<evidence type="ECO:0000256" key="7">
    <source>
        <dbReference type="ARBA" id="ARBA00023180"/>
    </source>
</evidence>
<dbReference type="AlphaFoldDB" id="A0A5E4NQK3"/>
<feature type="signal peptide" evidence="9">
    <location>
        <begin position="1"/>
        <end position="24"/>
    </location>
</feature>
<comment type="subcellular location">
    <subcellularLocation>
        <location evidence="1">Membrane</location>
        <topology evidence="1">Lipid-anchor</topology>
        <topology evidence="1">GPI-anchor</topology>
    </subcellularLocation>
</comment>
<name>A0A5E4NQK3_9HEMI</name>
<evidence type="ECO:0000256" key="4">
    <source>
        <dbReference type="ARBA" id="ARBA00022729"/>
    </source>
</evidence>
<evidence type="ECO:0000313" key="11">
    <source>
        <dbReference type="Proteomes" id="UP000325440"/>
    </source>
</evidence>
<keyword evidence="3" id="KW-0812">Transmembrane</keyword>
<evidence type="ECO:0000256" key="6">
    <source>
        <dbReference type="ARBA" id="ARBA00023136"/>
    </source>
</evidence>
<dbReference type="PANTHER" id="PTHR33562">
    <property type="entry name" value="ATILLA, ISOFORM B-RELATED-RELATED"/>
    <property type="match status" value="1"/>
</dbReference>
<dbReference type="PANTHER" id="PTHR33562:SF18">
    <property type="entry name" value="BOUDIN-RELATED"/>
    <property type="match status" value="1"/>
</dbReference>
<evidence type="ECO:0000256" key="3">
    <source>
        <dbReference type="ARBA" id="ARBA00022692"/>
    </source>
</evidence>
<proteinExistence type="predicted"/>
<dbReference type="EMBL" id="CABPRJ010002385">
    <property type="protein sequence ID" value="VVC44701.1"/>
    <property type="molecule type" value="Genomic_DNA"/>
</dbReference>
<keyword evidence="8" id="KW-0449">Lipoprotein</keyword>
<dbReference type="InterPro" id="IPR031424">
    <property type="entry name" value="QVR-like"/>
</dbReference>
<keyword evidence="5" id="KW-1133">Transmembrane helix</keyword>
<accession>A0A5E4NQK3</accession>
<organism evidence="10 11">
    <name type="scientific">Cinara cedri</name>
    <dbReference type="NCBI Taxonomy" id="506608"/>
    <lineage>
        <taxon>Eukaryota</taxon>
        <taxon>Metazoa</taxon>
        <taxon>Ecdysozoa</taxon>
        <taxon>Arthropoda</taxon>
        <taxon>Hexapoda</taxon>
        <taxon>Insecta</taxon>
        <taxon>Pterygota</taxon>
        <taxon>Neoptera</taxon>
        <taxon>Paraneoptera</taxon>
        <taxon>Hemiptera</taxon>
        <taxon>Sternorrhyncha</taxon>
        <taxon>Aphidomorpha</taxon>
        <taxon>Aphidoidea</taxon>
        <taxon>Aphididae</taxon>
        <taxon>Lachninae</taxon>
        <taxon>Cinara</taxon>
    </lineage>
</organism>